<evidence type="ECO:0000313" key="2">
    <source>
        <dbReference type="Proteomes" id="UP001143856"/>
    </source>
</evidence>
<comment type="caution">
    <text evidence="1">The sequence shown here is derived from an EMBL/GenBank/DDBJ whole genome shotgun (WGS) entry which is preliminary data.</text>
</comment>
<dbReference type="EMBL" id="JAPDGR010000083">
    <property type="protein sequence ID" value="KAJ2996759.1"/>
    <property type="molecule type" value="Genomic_DNA"/>
</dbReference>
<dbReference type="Proteomes" id="UP001143856">
    <property type="component" value="Unassembled WGS sequence"/>
</dbReference>
<sequence length="336" mass="37783">MAELLISSLTHEAREKAKKLQIDGDNGRRDLLKIARALVAALETPKESVMRMTWHSPTVFAAMRLCMDLDLYSKICDDDGSPKSAQFLAETTGADPRLVERLLKHLATANIVSETAADVYGANSITQLLATTQCSGMVISVLSEFFQLTGWRNPVDKSQLSPFSFAANVNMTFYDWIFQAGNESHAEAFHRHMEFKTMDQKWHDTIPLDQILGSEDSCRAEDVLLVDVGGNKGTIEEIDFELLGPVEAMAHDFFMPQPVSNARAYYMKMVLHNWDDDACVKIMTKIRLAMTPGYSKILVNEVVIPDTRVDWFATSVDFMMLTTQSTEERKRENGEP</sequence>
<accession>A0ACC1PNT1</accession>
<reference evidence="1" key="1">
    <citation type="submission" date="2022-10" db="EMBL/GenBank/DDBJ databases">
        <title>Genome Sequence of Xylaria curta.</title>
        <authorList>
            <person name="Buettner E."/>
        </authorList>
    </citation>
    <scope>NUCLEOTIDE SEQUENCE</scope>
    <source>
        <strain evidence="1">Babe10</strain>
    </source>
</reference>
<name>A0ACC1PNT1_9PEZI</name>
<keyword evidence="2" id="KW-1185">Reference proteome</keyword>
<organism evidence="1 2">
    <name type="scientific">Xylaria curta</name>
    <dbReference type="NCBI Taxonomy" id="42375"/>
    <lineage>
        <taxon>Eukaryota</taxon>
        <taxon>Fungi</taxon>
        <taxon>Dikarya</taxon>
        <taxon>Ascomycota</taxon>
        <taxon>Pezizomycotina</taxon>
        <taxon>Sordariomycetes</taxon>
        <taxon>Xylariomycetidae</taxon>
        <taxon>Xylariales</taxon>
        <taxon>Xylariaceae</taxon>
        <taxon>Xylaria</taxon>
    </lineage>
</organism>
<gene>
    <name evidence="1" type="ORF">NUW58_g870</name>
</gene>
<protein>
    <submittedName>
        <fullName evidence="1">Uncharacterized protein</fullName>
    </submittedName>
</protein>
<proteinExistence type="predicted"/>
<evidence type="ECO:0000313" key="1">
    <source>
        <dbReference type="EMBL" id="KAJ2996759.1"/>
    </source>
</evidence>